<evidence type="ECO:0000256" key="8">
    <source>
        <dbReference type="ARBA" id="ARBA00023242"/>
    </source>
</evidence>
<protein>
    <submittedName>
        <fullName evidence="14">Uncharacterized protein</fullName>
    </submittedName>
</protein>
<evidence type="ECO:0000256" key="3">
    <source>
        <dbReference type="ARBA" id="ARBA00022490"/>
    </source>
</evidence>
<dbReference type="EMBL" id="CAJOBS010000869">
    <property type="protein sequence ID" value="CAF4653730.1"/>
    <property type="molecule type" value="Genomic_DNA"/>
</dbReference>
<dbReference type="InterPro" id="IPR029431">
    <property type="entry name" value="TP53INP"/>
</dbReference>
<keyword evidence="3" id="KW-0963">Cytoplasm</keyword>
<comment type="caution">
    <text evidence="14">The sequence shown here is derived from an EMBL/GenBank/DDBJ whole genome shotgun (WGS) entry which is preliminary data.</text>
</comment>
<dbReference type="GO" id="GO:0031410">
    <property type="term" value="C:cytoplasmic vesicle"/>
    <property type="evidence" value="ECO:0007669"/>
    <property type="project" value="UniProtKB-KW"/>
</dbReference>
<evidence type="ECO:0000313" key="16">
    <source>
        <dbReference type="EMBL" id="CAF4308874.1"/>
    </source>
</evidence>
<evidence type="ECO:0000313" key="18">
    <source>
        <dbReference type="EMBL" id="CAF4653730.1"/>
    </source>
</evidence>
<dbReference type="AlphaFoldDB" id="A0A818G6M0"/>
<evidence type="ECO:0000256" key="2">
    <source>
        <dbReference type="ARBA" id="ARBA00004514"/>
    </source>
</evidence>
<dbReference type="Proteomes" id="UP000663851">
    <property type="component" value="Unassembled WGS sequence"/>
</dbReference>
<organism evidence="14 19">
    <name type="scientific">Rotaria socialis</name>
    <dbReference type="NCBI Taxonomy" id="392032"/>
    <lineage>
        <taxon>Eukaryota</taxon>
        <taxon>Metazoa</taxon>
        <taxon>Spiralia</taxon>
        <taxon>Gnathifera</taxon>
        <taxon>Rotifera</taxon>
        <taxon>Eurotatoria</taxon>
        <taxon>Bdelloidea</taxon>
        <taxon>Philodinida</taxon>
        <taxon>Philodinidae</taxon>
        <taxon>Rotaria</taxon>
    </lineage>
</organism>
<feature type="region of interest" description="Disordered" evidence="11">
    <location>
        <begin position="169"/>
        <end position="211"/>
    </location>
</feature>
<keyword evidence="6" id="KW-0010">Activator</keyword>
<dbReference type="GO" id="GO:0016604">
    <property type="term" value="C:nuclear body"/>
    <property type="evidence" value="ECO:0007669"/>
    <property type="project" value="UniProtKB-SubCell"/>
</dbReference>
<dbReference type="GO" id="GO:0005829">
    <property type="term" value="C:cytosol"/>
    <property type="evidence" value="ECO:0007669"/>
    <property type="project" value="UniProtKB-SubCell"/>
</dbReference>
<dbReference type="Proteomes" id="UP000663838">
    <property type="component" value="Unassembled WGS sequence"/>
</dbReference>
<keyword evidence="4" id="KW-0072">Autophagy</keyword>
<feature type="compositionally biased region" description="Low complexity" evidence="11">
    <location>
        <begin position="175"/>
        <end position="186"/>
    </location>
</feature>
<reference evidence="14" key="1">
    <citation type="submission" date="2021-02" db="EMBL/GenBank/DDBJ databases">
        <authorList>
            <person name="Nowell W R."/>
        </authorList>
    </citation>
    <scope>NUCLEOTIDE SEQUENCE</scope>
</reference>
<name>A0A818G6M0_9BILA</name>
<evidence type="ECO:0000256" key="10">
    <source>
        <dbReference type="ARBA" id="ARBA00034306"/>
    </source>
</evidence>
<keyword evidence="8" id="KW-0539">Nucleus</keyword>
<evidence type="ECO:0000256" key="1">
    <source>
        <dbReference type="ARBA" id="ARBA00004419"/>
    </source>
</evidence>
<dbReference type="EMBL" id="CAJOBR010001258">
    <property type="protein sequence ID" value="CAF4592515.1"/>
    <property type="molecule type" value="Genomic_DNA"/>
</dbReference>
<evidence type="ECO:0000313" key="19">
    <source>
        <dbReference type="Proteomes" id="UP000663865"/>
    </source>
</evidence>
<dbReference type="EMBL" id="CAJNYT010002978">
    <property type="protein sequence ID" value="CAF3512524.1"/>
    <property type="molecule type" value="Genomic_DNA"/>
</dbReference>
<dbReference type="EMBL" id="CAJOBO010000903">
    <property type="protein sequence ID" value="CAF4308874.1"/>
    <property type="molecule type" value="Genomic_DNA"/>
</dbReference>
<dbReference type="Proteomes" id="UP000663865">
    <property type="component" value="Unassembled WGS sequence"/>
</dbReference>
<evidence type="ECO:0000256" key="9">
    <source>
        <dbReference type="ARBA" id="ARBA00023329"/>
    </source>
</evidence>
<dbReference type="Proteomes" id="UP000663833">
    <property type="component" value="Unassembled WGS sequence"/>
</dbReference>
<keyword evidence="5" id="KW-0805">Transcription regulation</keyword>
<evidence type="ECO:0000256" key="5">
    <source>
        <dbReference type="ARBA" id="ARBA00023015"/>
    </source>
</evidence>
<dbReference type="GO" id="GO:0006914">
    <property type="term" value="P:autophagy"/>
    <property type="evidence" value="ECO:0007669"/>
    <property type="project" value="UniProtKB-KW"/>
</dbReference>
<evidence type="ECO:0000256" key="4">
    <source>
        <dbReference type="ARBA" id="ARBA00023006"/>
    </source>
</evidence>
<evidence type="ECO:0000313" key="17">
    <source>
        <dbReference type="EMBL" id="CAF4592515.1"/>
    </source>
</evidence>
<dbReference type="Proteomes" id="UP000663872">
    <property type="component" value="Unassembled WGS sequence"/>
</dbReference>
<evidence type="ECO:0000256" key="6">
    <source>
        <dbReference type="ARBA" id="ARBA00023159"/>
    </source>
</evidence>
<sequence>MYHVLTSFWSKSPTSTNNKTRLSSINSSDLSIDEDGWVLVSDKVSTVAPTANDNNNNNIMTNSWVASPPLMRTGESSLINRASSPTTTHHFNPIENLLIEHASMSVYEQIASRTRYKRHRKVVQDNLLDEQVEDDDDDDDDDRSSVVLQYASQHPNLTSIHDRNVNASFSHSRNSSISPLESSTSSLMAHQRHLHRTHQQQRRRQRSVKASSKLILANNIDETKQPSNKVIERQRFNYARTPKIILHQPSRSNH</sequence>
<gene>
    <name evidence="15" type="ORF">GRG538_LOCUS18275</name>
    <name evidence="16" type="ORF">HFQ381_LOCUS14034</name>
    <name evidence="14" type="ORF">KIK155_LOCUS14690</name>
    <name evidence="13" type="ORF">LUA448_LOCUS12354</name>
    <name evidence="17" type="ORF">QYT958_LOCUS11000</name>
    <name evidence="12" type="ORF">TIS948_LOCUS17913</name>
    <name evidence="18" type="ORF">TOA249_LOCUS14188</name>
</gene>
<evidence type="ECO:0000313" key="14">
    <source>
        <dbReference type="EMBL" id="CAF3483949.1"/>
    </source>
</evidence>
<evidence type="ECO:0000313" key="12">
    <source>
        <dbReference type="EMBL" id="CAF3295967.1"/>
    </source>
</evidence>
<dbReference type="Proteomes" id="UP000663848">
    <property type="component" value="Unassembled WGS sequence"/>
</dbReference>
<accession>A0A818G6M0</accession>
<evidence type="ECO:0000313" key="15">
    <source>
        <dbReference type="EMBL" id="CAF3512524.1"/>
    </source>
</evidence>
<dbReference type="Pfam" id="PF14839">
    <property type="entry name" value="DOR"/>
    <property type="match status" value="1"/>
</dbReference>
<evidence type="ECO:0000256" key="7">
    <source>
        <dbReference type="ARBA" id="ARBA00023163"/>
    </source>
</evidence>
<dbReference type="EMBL" id="CAJNYV010002485">
    <property type="protein sequence ID" value="CAF3483949.1"/>
    <property type="molecule type" value="Genomic_DNA"/>
</dbReference>
<comment type="subcellular location">
    <subcellularLocation>
        <location evidence="2">Cytoplasm</location>
        <location evidence="2">Cytosol</location>
    </subcellularLocation>
    <subcellularLocation>
        <location evidence="1">Cytoplasmic vesicle</location>
        <location evidence="1">Autophagosome</location>
    </subcellularLocation>
    <subcellularLocation>
        <location evidence="10">Nucleus</location>
        <location evidence="10">Nuclear body</location>
    </subcellularLocation>
</comment>
<evidence type="ECO:0000313" key="13">
    <source>
        <dbReference type="EMBL" id="CAF3343255.1"/>
    </source>
</evidence>
<feature type="compositionally biased region" description="Basic residues" evidence="11">
    <location>
        <begin position="190"/>
        <end position="207"/>
    </location>
</feature>
<evidence type="ECO:0000256" key="11">
    <source>
        <dbReference type="SAM" id="MobiDB-lite"/>
    </source>
</evidence>
<dbReference type="OrthoDB" id="10041339at2759"/>
<proteinExistence type="predicted"/>
<dbReference type="GO" id="GO:0005776">
    <property type="term" value="C:autophagosome"/>
    <property type="evidence" value="ECO:0007669"/>
    <property type="project" value="UniProtKB-SubCell"/>
</dbReference>
<dbReference type="EMBL" id="CAJNXB010003099">
    <property type="protein sequence ID" value="CAF3295967.1"/>
    <property type="molecule type" value="Genomic_DNA"/>
</dbReference>
<dbReference type="EMBL" id="CAJNYD010001526">
    <property type="protein sequence ID" value="CAF3343255.1"/>
    <property type="molecule type" value="Genomic_DNA"/>
</dbReference>
<dbReference type="Proteomes" id="UP000663825">
    <property type="component" value="Unassembled WGS sequence"/>
</dbReference>
<keyword evidence="7" id="KW-0804">Transcription</keyword>
<keyword evidence="9" id="KW-0968">Cytoplasmic vesicle</keyword>